<organism evidence="2">
    <name type="scientific">Darwinula stevensoni</name>
    <dbReference type="NCBI Taxonomy" id="69355"/>
    <lineage>
        <taxon>Eukaryota</taxon>
        <taxon>Metazoa</taxon>
        <taxon>Ecdysozoa</taxon>
        <taxon>Arthropoda</taxon>
        <taxon>Crustacea</taxon>
        <taxon>Oligostraca</taxon>
        <taxon>Ostracoda</taxon>
        <taxon>Podocopa</taxon>
        <taxon>Podocopida</taxon>
        <taxon>Darwinulocopina</taxon>
        <taxon>Darwinuloidea</taxon>
        <taxon>Darwinulidae</taxon>
        <taxon>Darwinula</taxon>
    </lineage>
</organism>
<gene>
    <name evidence="2" type="ORF">DSTB1V02_LOCUS9250</name>
</gene>
<evidence type="ECO:0000313" key="2">
    <source>
        <dbReference type="EMBL" id="CAD7249454.1"/>
    </source>
</evidence>
<sequence length="334" mass="36029">MDTVAKTHEDIEAQIREIQERKKGISEGGPEADRIGLGEAGYFDKDIYGGKGKFEGYVTSIAANEEQDDDEYEPPAQRENKRTSYTAPLALLNDIPQADKDYDPFAEHKRPTIADREDEYKQKRRRLVISPERVDPFADGGKTPDINSRTYAAILKEQSLKAEEHETPGHVHAHWEETPGHARSGAGGETPGGAATPSSTRLWDATPGHATPGHEKATPSARRNRWDETPKTERETPGHGSGWAETPRTDRTGAAGDLIQETPTPSASKRRSRWDETPGTVGGTSVATPTPVGAATPQTPGTPMTPVTPGMMTPSGVTPTGHKAMAMATPTPGE</sequence>
<name>A0A7R9FNH3_9CRUS</name>
<evidence type="ECO:0000313" key="3">
    <source>
        <dbReference type="Proteomes" id="UP000677054"/>
    </source>
</evidence>
<dbReference type="PANTHER" id="PTHR12097">
    <property type="entry name" value="SPLICING FACTOR 3B, SUBUNIT 1-RELATED"/>
    <property type="match status" value="1"/>
</dbReference>
<feature type="compositionally biased region" description="Basic and acidic residues" evidence="1">
    <location>
        <begin position="97"/>
        <end position="121"/>
    </location>
</feature>
<dbReference type="EMBL" id="CAJPEV010002305">
    <property type="protein sequence ID" value="CAG0896458.1"/>
    <property type="molecule type" value="Genomic_DNA"/>
</dbReference>
<dbReference type="InterPro" id="IPR038737">
    <property type="entry name" value="SF3b_su1-like"/>
</dbReference>
<proteinExistence type="predicted"/>
<keyword evidence="3" id="KW-1185">Reference proteome</keyword>
<feature type="compositionally biased region" description="Basic and acidic residues" evidence="1">
    <location>
        <begin position="224"/>
        <end position="237"/>
    </location>
</feature>
<protein>
    <recommendedName>
        <fullName evidence="4">Splicing factor 3B subunit 1</fullName>
    </recommendedName>
</protein>
<dbReference type="GO" id="GO:0000245">
    <property type="term" value="P:spliceosomal complex assembly"/>
    <property type="evidence" value="ECO:0007669"/>
    <property type="project" value="InterPro"/>
</dbReference>
<accession>A0A7R9FNH3</accession>
<feature type="compositionally biased region" description="Low complexity" evidence="1">
    <location>
        <begin position="286"/>
        <end position="314"/>
    </location>
</feature>
<evidence type="ECO:0000256" key="1">
    <source>
        <dbReference type="SAM" id="MobiDB-lite"/>
    </source>
</evidence>
<dbReference type="OrthoDB" id="438939at2759"/>
<dbReference type="Proteomes" id="UP000677054">
    <property type="component" value="Unassembled WGS sequence"/>
</dbReference>
<dbReference type="AlphaFoldDB" id="A0A7R9FNH3"/>
<dbReference type="GO" id="GO:0003729">
    <property type="term" value="F:mRNA binding"/>
    <property type="evidence" value="ECO:0007669"/>
    <property type="project" value="InterPro"/>
</dbReference>
<reference evidence="2" key="1">
    <citation type="submission" date="2020-11" db="EMBL/GenBank/DDBJ databases">
        <authorList>
            <person name="Tran Van P."/>
        </authorList>
    </citation>
    <scope>NUCLEOTIDE SEQUENCE</scope>
</reference>
<feature type="compositionally biased region" description="Basic and acidic residues" evidence="1">
    <location>
        <begin position="158"/>
        <end position="180"/>
    </location>
</feature>
<evidence type="ECO:0008006" key="4">
    <source>
        <dbReference type="Google" id="ProtNLM"/>
    </source>
</evidence>
<dbReference type="EMBL" id="LR901822">
    <property type="protein sequence ID" value="CAD7249454.1"/>
    <property type="molecule type" value="Genomic_DNA"/>
</dbReference>
<feature type="region of interest" description="Disordered" evidence="1">
    <location>
        <begin position="62"/>
        <end position="334"/>
    </location>
</feature>